<comment type="subcellular location">
    <subcellularLocation>
        <location evidence="1">Cell membrane</location>
        <topology evidence="1">Multi-pass membrane protein</topology>
    </subcellularLocation>
</comment>
<dbReference type="PIRSF" id="PIRSF035875">
    <property type="entry name" value="RNase_BN"/>
    <property type="match status" value="1"/>
</dbReference>
<feature type="region of interest" description="Disordered" evidence="6">
    <location>
        <begin position="298"/>
        <end position="334"/>
    </location>
</feature>
<feature type="transmembrane region" description="Helical" evidence="7">
    <location>
        <begin position="108"/>
        <end position="130"/>
    </location>
</feature>
<evidence type="ECO:0000256" key="6">
    <source>
        <dbReference type="SAM" id="MobiDB-lite"/>
    </source>
</evidence>
<dbReference type="GO" id="GO:0005886">
    <property type="term" value="C:plasma membrane"/>
    <property type="evidence" value="ECO:0007669"/>
    <property type="project" value="UniProtKB-SubCell"/>
</dbReference>
<feature type="transmembrane region" description="Helical" evidence="7">
    <location>
        <begin position="151"/>
        <end position="174"/>
    </location>
</feature>
<keyword evidence="4 7" id="KW-1133">Transmembrane helix</keyword>
<evidence type="ECO:0000313" key="8">
    <source>
        <dbReference type="EMBL" id="SFE60809.1"/>
    </source>
</evidence>
<dbReference type="Pfam" id="PF03631">
    <property type="entry name" value="Virul_fac_BrkB"/>
    <property type="match status" value="1"/>
</dbReference>
<evidence type="ECO:0000256" key="7">
    <source>
        <dbReference type="SAM" id="Phobius"/>
    </source>
</evidence>
<dbReference type="AlphaFoldDB" id="A0A1I2BXG7"/>
<evidence type="ECO:0000256" key="1">
    <source>
        <dbReference type="ARBA" id="ARBA00004651"/>
    </source>
</evidence>
<evidence type="ECO:0000256" key="4">
    <source>
        <dbReference type="ARBA" id="ARBA00022989"/>
    </source>
</evidence>
<dbReference type="Proteomes" id="UP000199323">
    <property type="component" value="Unassembled WGS sequence"/>
</dbReference>
<dbReference type="OrthoDB" id="9781030at2"/>
<keyword evidence="2" id="KW-1003">Cell membrane</keyword>
<gene>
    <name evidence="8" type="ORF">SAMN05216251_10457</name>
</gene>
<keyword evidence="5 7" id="KW-0472">Membrane</keyword>
<dbReference type="NCBIfam" id="TIGR00765">
    <property type="entry name" value="yihY_not_rbn"/>
    <property type="match status" value="1"/>
</dbReference>
<proteinExistence type="predicted"/>
<evidence type="ECO:0000256" key="2">
    <source>
        <dbReference type="ARBA" id="ARBA00022475"/>
    </source>
</evidence>
<keyword evidence="3 7" id="KW-0812">Transmembrane</keyword>
<feature type="transmembrane region" description="Helical" evidence="7">
    <location>
        <begin position="228"/>
        <end position="252"/>
    </location>
</feature>
<dbReference type="EMBL" id="FONG01000004">
    <property type="protein sequence ID" value="SFE60809.1"/>
    <property type="molecule type" value="Genomic_DNA"/>
</dbReference>
<evidence type="ECO:0000256" key="5">
    <source>
        <dbReference type="ARBA" id="ARBA00023136"/>
    </source>
</evidence>
<organism evidence="8 9">
    <name type="scientific">Actinacidiphila alni</name>
    <dbReference type="NCBI Taxonomy" id="380248"/>
    <lineage>
        <taxon>Bacteria</taxon>
        <taxon>Bacillati</taxon>
        <taxon>Actinomycetota</taxon>
        <taxon>Actinomycetes</taxon>
        <taxon>Kitasatosporales</taxon>
        <taxon>Streptomycetaceae</taxon>
        <taxon>Actinacidiphila</taxon>
    </lineage>
</organism>
<accession>A0A1I2BXG7</accession>
<dbReference type="PANTHER" id="PTHR30213">
    <property type="entry name" value="INNER MEMBRANE PROTEIN YHJD"/>
    <property type="match status" value="1"/>
</dbReference>
<evidence type="ECO:0000313" key="9">
    <source>
        <dbReference type="Proteomes" id="UP000199323"/>
    </source>
</evidence>
<reference evidence="8 9" key="1">
    <citation type="submission" date="2016-10" db="EMBL/GenBank/DDBJ databases">
        <authorList>
            <person name="de Groot N.N."/>
        </authorList>
    </citation>
    <scope>NUCLEOTIDE SEQUENCE [LARGE SCALE GENOMIC DNA]</scope>
    <source>
        <strain evidence="8 9">CGMCC 4.3510</strain>
    </source>
</reference>
<name>A0A1I2BXG7_9ACTN</name>
<feature type="transmembrane region" description="Helical" evidence="7">
    <location>
        <begin position="264"/>
        <end position="287"/>
    </location>
</feature>
<sequence>MDETAVRGAGPARPRRFAKTLATFRALRALGRAIGAAWEEDATERAAALTYYAVLALFPALLVTVSVLGLTGGASDGDLAAEITALMPTASRPVVASALQDMADDKSATLSLVVIGSAGAVWSACSYSSVFRRALHAMHRATDHRPAWRTAPRIVFTSVTLLALLVASATSLVVSGEIAHRVGTLLHMSTPVVAAWRVLRWPLMLILVAVLVLVLFRSGPRGTRGLRAMAPGGAVAVVLWLLSSAGFAAWTARAGTYNRLYGPLAGTVVFLVWLWFSNLALLIGAHFNAQRAIDVRRAAERTDEPSPAAPEPGAAKALVPGPSRAQPRPGRKRR</sequence>
<evidence type="ECO:0000256" key="3">
    <source>
        <dbReference type="ARBA" id="ARBA00022692"/>
    </source>
</evidence>
<feature type="transmembrane region" description="Helical" evidence="7">
    <location>
        <begin position="194"/>
        <end position="216"/>
    </location>
</feature>
<feature type="transmembrane region" description="Helical" evidence="7">
    <location>
        <begin position="49"/>
        <end position="70"/>
    </location>
</feature>
<keyword evidence="9" id="KW-1185">Reference proteome</keyword>
<dbReference type="RefSeq" id="WP_093712760.1">
    <property type="nucleotide sequence ID" value="NZ_FONG01000004.1"/>
</dbReference>
<dbReference type="PANTHER" id="PTHR30213:SF0">
    <property type="entry name" value="UPF0761 MEMBRANE PROTEIN YIHY"/>
    <property type="match status" value="1"/>
</dbReference>
<protein>
    <submittedName>
        <fullName evidence="8">Membrane protein</fullName>
    </submittedName>
</protein>
<dbReference type="InterPro" id="IPR017039">
    <property type="entry name" value="Virul_fac_BrkB"/>
</dbReference>